<dbReference type="RefSeq" id="WP_171707666.1">
    <property type="nucleotide sequence ID" value="NZ_JAAVLW010000001.1"/>
</dbReference>
<evidence type="ECO:0000256" key="1">
    <source>
        <dbReference type="SAM" id="Phobius"/>
    </source>
</evidence>
<evidence type="ECO:0000313" key="2">
    <source>
        <dbReference type="EMBL" id="NOJ44721.1"/>
    </source>
</evidence>
<dbReference type="Proteomes" id="UP000528734">
    <property type="component" value="Unassembled WGS sequence"/>
</dbReference>
<gene>
    <name evidence="2" type="ORF">HCN50_00320</name>
</gene>
<dbReference type="AlphaFoldDB" id="A0A7Y4GZ79"/>
<name>A0A7Y4GZ79_9BRAD</name>
<comment type="caution">
    <text evidence="2">The sequence shown here is derived from an EMBL/GenBank/DDBJ whole genome shotgun (WGS) entry which is preliminary data.</text>
</comment>
<feature type="transmembrane region" description="Helical" evidence="1">
    <location>
        <begin position="87"/>
        <end position="110"/>
    </location>
</feature>
<keyword evidence="3" id="KW-1185">Reference proteome</keyword>
<keyword evidence="1" id="KW-0472">Membrane</keyword>
<organism evidence="2 3">
    <name type="scientific">Bradyrhizobium archetypum</name>
    <dbReference type="NCBI Taxonomy" id="2721160"/>
    <lineage>
        <taxon>Bacteria</taxon>
        <taxon>Pseudomonadati</taxon>
        <taxon>Pseudomonadota</taxon>
        <taxon>Alphaproteobacteria</taxon>
        <taxon>Hyphomicrobiales</taxon>
        <taxon>Nitrobacteraceae</taxon>
        <taxon>Bradyrhizobium</taxon>
    </lineage>
</organism>
<feature type="transmembrane region" description="Helical" evidence="1">
    <location>
        <begin position="12"/>
        <end position="36"/>
    </location>
</feature>
<sequence length="146" mass="16155">MTIDWDRAGCTFVAGLAVASLLLSLFFGVCWIGRLGIDIASWAKTGEWPSYIVLSLLDDVGLALPHTDLMGVQKIITWVGEQAALRLFFVLAVGLYASFFLLGAASASCFDEVERVRAREERRLAGEEDYTFEDFMAGKEPPENIR</sequence>
<evidence type="ECO:0000313" key="3">
    <source>
        <dbReference type="Proteomes" id="UP000528734"/>
    </source>
</evidence>
<proteinExistence type="predicted"/>
<dbReference type="EMBL" id="JAAVLW010000001">
    <property type="protein sequence ID" value="NOJ44721.1"/>
    <property type="molecule type" value="Genomic_DNA"/>
</dbReference>
<keyword evidence="1" id="KW-0812">Transmembrane</keyword>
<protein>
    <submittedName>
        <fullName evidence="2">Uncharacterized protein</fullName>
    </submittedName>
</protein>
<accession>A0A7Y4GZ79</accession>
<reference evidence="2 3" key="1">
    <citation type="submission" date="2020-03" db="EMBL/GenBank/DDBJ databases">
        <title>Bradyrhizobium diversity isolated from nodules of Muelleranthus trifoliolatus.</title>
        <authorList>
            <person name="Klepa M."/>
            <person name="Helene L."/>
            <person name="Hungria M."/>
        </authorList>
    </citation>
    <scope>NUCLEOTIDE SEQUENCE [LARGE SCALE GENOMIC DNA]</scope>
    <source>
        <strain evidence="2 3">WSM 1744</strain>
    </source>
</reference>
<keyword evidence="1" id="KW-1133">Transmembrane helix</keyword>